<proteinExistence type="predicted"/>
<dbReference type="EMBL" id="CP096034">
    <property type="protein sequence ID" value="UPM55477.1"/>
    <property type="molecule type" value="Genomic_DNA"/>
</dbReference>
<sequence>MKGWADVEVSVFEKDRVLEIDIMPTNKNDKRAEDFYYVYKDGKWVLDRTISQIY</sequence>
<keyword evidence="2" id="KW-1185">Reference proteome</keyword>
<dbReference type="RefSeq" id="WP_248268488.1">
    <property type="nucleotide sequence ID" value="NZ_CP096034.1"/>
</dbReference>
<dbReference type="Proteomes" id="UP000830639">
    <property type="component" value="Chromosome"/>
</dbReference>
<reference evidence="1 2" key="1">
    <citation type="submission" date="2022-04" db="EMBL/GenBank/DDBJ databases">
        <title>Mechanism of arsenic methylation and mitigation arsenic toxicity by Bacillus sp. LH14 from an Arsenic-Contaminated Paddy Soil.</title>
        <authorList>
            <person name="Wang D."/>
        </authorList>
    </citation>
    <scope>NUCLEOTIDE SEQUENCE [LARGE SCALE GENOMIC DNA]</scope>
    <source>
        <strain evidence="1 2">LH14</strain>
    </source>
</reference>
<accession>A0ABY4JPQ2</accession>
<evidence type="ECO:0000313" key="1">
    <source>
        <dbReference type="EMBL" id="UPM55477.1"/>
    </source>
</evidence>
<evidence type="ECO:0000313" key="2">
    <source>
        <dbReference type="Proteomes" id="UP000830639"/>
    </source>
</evidence>
<organism evidence="1 2">
    <name type="scientific">Gottfriedia acidiceleris</name>
    <dbReference type="NCBI Taxonomy" id="371036"/>
    <lineage>
        <taxon>Bacteria</taxon>
        <taxon>Bacillati</taxon>
        <taxon>Bacillota</taxon>
        <taxon>Bacilli</taxon>
        <taxon>Bacillales</taxon>
        <taxon>Bacillaceae</taxon>
        <taxon>Gottfriedia</taxon>
    </lineage>
</organism>
<gene>
    <name evidence="1" type="ORF">MY490_06445</name>
</gene>
<name>A0ABY4JPQ2_9BACI</name>
<protein>
    <submittedName>
        <fullName evidence="1">Uncharacterized protein</fullName>
    </submittedName>
</protein>